<keyword evidence="2" id="KW-0539">Nucleus</keyword>
<evidence type="ECO:0000256" key="2">
    <source>
        <dbReference type="ARBA" id="ARBA00023242"/>
    </source>
</evidence>
<keyword evidence="4" id="KW-1185">Reference proteome</keyword>
<gene>
    <name evidence="3" type="ORF">RIMI_LOCUS17094352</name>
</gene>
<dbReference type="PANTHER" id="PTHR14571">
    <property type="entry name" value="HISTONE-LYSINE N-METHYLTRANSFERASE SET-26-RELATED"/>
    <property type="match status" value="1"/>
</dbReference>
<sequence length="65" mass="7547">MFCWVTLGPGIHVDGILTQTFLQDGTPNYRRRRTVEDFNQFCTFVLAYAGYIPYPEERSRISLQG</sequence>
<protein>
    <submittedName>
        <fullName evidence="3">Uncharacterized protein</fullName>
    </submittedName>
</protein>
<comment type="subcellular location">
    <subcellularLocation>
        <location evidence="1">Nucleus</location>
    </subcellularLocation>
</comment>
<organism evidence="3 4">
    <name type="scientific">Ranitomeya imitator</name>
    <name type="common">mimic poison frog</name>
    <dbReference type="NCBI Taxonomy" id="111125"/>
    <lineage>
        <taxon>Eukaryota</taxon>
        <taxon>Metazoa</taxon>
        <taxon>Chordata</taxon>
        <taxon>Craniata</taxon>
        <taxon>Vertebrata</taxon>
        <taxon>Euteleostomi</taxon>
        <taxon>Amphibia</taxon>
        <taxon>Batrachia</taxon>
        <taxon>Anura</taxon>
        <taxon>Neobatrachia</taxon>
        <taxon>Hyloidea</taxon>
        <taxon>Dendrobatidae</taxon>
        <taxon>Dendrobatinae</taxon>
        <taxon>Ranitomeya</taxon>
    </lineage>
</organism>
<accession>A0ABN9M6D5</accession>
<reference evidence="3" key="1">
    <citation type="submission" date="2023-07" db="EMBL/GenBank/DDBJ databases">
        <authorList>
            <person name="Stuckert A."/>
        </authorList>
    </citation>
    <scope>NUCLEOTIDE SEQUENCE</scope>
</reference>
<dbReference type="Proteomes" id="UP001176940">
    <property type="component" value="Unassembled WGS sequence"/>
</dbReference>
<name>A0ABN9M6D5_9NEOB</name>
<evidence type="ECO:0000313" key="3">
    <source>
        <dbReference type="EMBL" id="CAJ0960019.1"/>
    </source>
</evidence>
<dbReference type="PANTHER" id="PTHR14571:SF13">
    <property type="entry name" value="PHD FINGER PROTEIN 13"/>
    <property type="match status" value="1"/>
</dbReference>
<comment type="caution">
    <text evidence="3">The sequence shown here is derived from an EMBL/GenBank/DDBJ whole genome shotgun (WGS) entry which is preliminary data.</text>
</comment>
<evidence type="ECO:0000313" key="4">
    <source>
        <dbReference type="Proteomes" id="UP001176940"/>
    </source>
</evidence>
<proteinExistence type="predicted"/>
<evidence type="ECO:0000256" key="1">
    <source>
        <dbReference type="ARBA" id="ARBA00004123"/>
    </source>
</evidence>
<dbReference type="EMBL" id="CAUEEQ010049110">
    <property type="protein sequence ID" value="CAJ0960019.1"/>
    <property type="molecule type" value="Genomic_DNA"/>
</dbReference>